<protein>
    <submittedName>
        <fullName evidence="1">DUF5082 family protein</fullName>
    </submittedName>
</protein>
<dbReference type="InterPro" id="IPR031681">
    <property type="entry name" value="YwqH-like"/>
</dbReference>
<dbReference type="RefSeq" id="WP_191702805.1">
    <property type="nucleotide sequence ID" value="NZ_JACSPW010000002.1"/>
</dbReference>
<proteinExistence type="predicted"/>
<keyword evidence="2" id="KW-1185">Reference proteome</keyword>
<reference evidence="1 2" key="1">
    <citation type="submission" date="2020-08" db="EMBL/GenBank/DDBJ databases">
        <title>A Genomic Blueprint of the Chicken Gut Microbiome.</title>
        <authorList>
            <person name="Gilroy R."/>
            <person name="Ravi A."/>
            <person name="Getino M."/>
            <person name="Pursley I."/>
            <person name="Horton D.L."/>
            <person name="Alikhan N.-F."/>
            <person name="Baker D."/>
            <person name="Gharbi K."/>
            <person name="Hall N."/>
            <person name="Watson M."/>
            <person name="Adriaenssens E.M."/>
            <person name="Foster-Nyarko E."/>
            <person name="Jarju S."/>
            <person name="Secka A."/>
            <person name="Antonio M."/>
            <person name="Oren A."/>
            <person name="Chaudhuri R."/>
            <person name="La Ragione R.M."/>
            <person name="Hildebrand F."/>
            <person name="Pallen M.J."/>
        </authorList>
    </citation>
    <scope>NUCLEOTIDE SEQUENCE [LARGE SCALE GENOMIC DNA]</scope>
    <source>
        <strain evidence="1 2">Sa1YVA6</strain>
    </source>
</reference>
<name>A0ABR8XJU9_9BACL</name>
<dbReference type="EMBL" id="JACSPW010000002">
    <property type="protein sequence ID" value="MBD8032209.1"/>
    <property type="molecule type" value="Genomic_DNA"/>
</dbReference>
<gene>
    <name evidence="1" type="ORF">H9632_03950</name>
</gene>
<accession>A0ABR8XJU9</accession>
<organism evidence="1 2">
    <name type="scientific">Solibacillus merdavium</name>
    <dbReference type="NCBI Taxonomy" id="2762218"/>
    <lineage>
        <taxon>Bacteria</taxon>
        <taxon>Bacillati</taxon>
        <taxon>Bacillota</taxon>
        <taxon>Bacilli</taxon>
        <taxon>Bacillales</taxon>
        <taxon>Caryophanaceae</taxon>
        <taxon>Solibacillus</taxon>
    </lineage>
</organism>
<sequence>MSLGYWYSELNKKQSHLNRLETCNSQLTGKQNEFSNNKYLMTKPELTTMAWNGSLATRFDDIRNNGILNSYEAIQNIQLNNVFAALLDMMEKIRQEIESIRAIIARLEAAI</sequence>
<evidence type="ECO:0000313" key="2">
    <source>
        <dbReference type="Proteomes" id="UP000600565"/>
    </source>
</evidence>
<dbReference type="Proteomes" id="UP000600565">
    <property type="component" value="Unassembled WGS sequence"/>
</dbReference>
<evidence type="ECO:0000313" key="1">
    <source>
        <dbReference type="EMBL" id="MBD8032209.1"/>
    </source>
</evidence>
<comment type="caution">
    <text evidence="1">The sequence shown here is derived from an EMBL/GenBank/DDBJ whole genome shotgun (WGS) entry which is preliminary data.</text>
</comment>
<dbReference type="Pfam" id="PF16888">
    <property type="entry name" value="YwqH-like"/>
    <property type="match status" value="1"/>
</dbReference>